<sequence length="196" mass="22570">MTTDAAFFEEVSAFLNTGELPPSGLNGHDTRDTECVPPLSAPFNDYFGAQDLAVSTAETLRKQRYLLRLKNERETLKRTEHELTSRLTQLQQETEIKKRRTVNNQVIRRSSWRDFALLQRGQLHHPKEEHKKLVSAVNIQSRYFKTLSELVPEPLLRSAIIKQITSMSVLSSLHTNNLTNRFEFAEQLRQVVAAHD</sequence>
<feature type="coiled-coil region" evidence="1">
    <location>
        <begin position="62"/>
        <end position="93"/>
    </location>
</feature>
<evidence type="ECO:0000256" key="1">
    <source>
        <dbReference type="SAM" id="Coils"/>
    </source>
</evidence>
<dbReference type="VEuPathDB" id="FungiDB:PC110_g21628"/>
<dbReference type="EMBL" id="RCML01000883">
    <property type="protein sequence ID" value="KAG2968149.1"/>
    <property type="molecule type" value="Genomic_DNA"/>
</dbReference>
<evidence type="ECO:0000313" key="3">
    <source>
        <dbReference type="EMBL" id="KAG3212568.1"/>
    </source>
</evidence>
<dbReference type="Proteomes" id="UP000760860">
    <property type="component" value="Unassembled WGS sequence"/>
</dbReference>
<name>A0A8T1HKS9_9STRA</name>
<accession>A0A8T1HKS9</accession>
<dbReference type="Proteomes" id="UP000697107">
    <property type="component" value="Unassembled WGS sequence"/>
</dbReference>
<protein>
    <submittedName>
        <fullName evidence="3">Uncharacterized protein</fullName>
    </submittedName>
</protein>
<evidence type="ECO:0000313" key="4">
    <source>
        <dbReference type="Proteomes" id="UP000760860"/>
    </source>
</evidence>
<proteinExistence type="predicted"/>
<keyword evidence="1" id="KW-0175">Coiled coil</keyword>
<evidence type="ECO:0000313" key="2">
    <source>
        <dbReference type="EMBL" id="KAG2968149.1"/>
    </source>
</evidence>
<dbReference type="EMBL" id="RCMV01000821">
    <property type="protein sequence ID" value="KAG3212568.1"/>
    <property type="molecule type" value="Genomic_DNA"/>
</dbReference>
<organism evidence="3 4">
    <name type="scientific">Phytophthora cactorum</name>
    <dbReference type="NCBI Taxonomy" id="29920"/>
    <lineage>
        <taxon>Eukaryota</taxon>
        <taxon>Sar</taxon>
        <taxon>Stramenopiles</taxon>
        <taxon>Oomycota</taxon>
        <taxon>Peronosporomycetes</taxon>
        <taxon>Peronosporales</taxon>
        <taxon>Peronosporaceae</taxon>
        <taxon>Phytophthora</taxon>
    </lineage>
</organism>
<comment type="caution">
    <text evidence="3">The sequence shown here is derived from an EMBL/GenBank/DDBJ whole genome shotgun (WGS) entry which is preliminary data.</text>
</comment>
<gene>
    <name evidence="2" type="ORF">PC118_g18190</name>
    <name evidence="3" type="ORF">PC129_g16468</name>
</gene>
<reference evidence="3" key="1">
    <citation type="submission" date="2018-05" db="EMBL/GenBank/DDBJ databases">
        <title>Effector identification in a new, highly contiguous assembly of the strawberry crown rot pathogen Phytophthora cactorum.</title>
        <authorList>
            <person name="Armitage A.D."/>
            <person name="Nellist C.F."/>
            <person name="Bates H."/>
            <person name="Vickerstaff R.J."/>
            <person name="Harrison R.J."/>
        </authorList>
    </citation>
    <scope>NUCLEOTIDE SEQUENCE</scope>
    <source>
        <strain evidence="2">P415</strain>
        <strain evidence="3">P421</strain>
    </source>
</reference>
<dbReference type="AlphaFoldDB" id="A0A8T1HKS9"/>